<evidence type="ECO:0000313" key="2">
    <source>
        <dbReference type="EMBL" id="SBT73268.1"/>
    </source>
</evidence>
<dbReference type="Proteomes" id="UP000243200">
    <property type="component" value="Unassembled WGS sequence"/>
</dbReference>
<dbReference type="AlphaFoldDB" id="A0A1C3KHL8"/>
<accession>A0A1C3KHL8</accession>
<gene>
    <name evidence="2" type="primary">PowCR01_000095800</name>
    <name evidence="2" type="ORF">POWCR01_000095800</name>
</gene>
<name>A0A1C3KHL8_PLAOA</name>
<sequence length="73" mass="7129">MQCHFCRKQVGRGGDSGGSGDSGDSGDSGGSGDSGDSGGSGDSGDSAGHFSRCFSSWGAEYRAEENGTTGANN</sequence>
<proteinExistence type="predicted"/>
<dbReference type="VEuPathDB" id="PlasmoDB:POWCR01_000095800"/>
<feature type="compositionally biased region" description="Basic residues" evidence="1">
    <location>
        <begin position="1"/>
        <end position="10"/>
    </location>
</feature>
<evidence type="ECO:0000313" key="3">
    <source>
        <dbReference type="Proteomes" id="UP000243200"/>
    </source>
</evidence>
<dbReference type="EMBL" id="FLRJ01000294">
    <property type="protein sequence ID" value="SBT73268.1"/>
    <property type="molecule type" value="Genomic_DNA"/>
</dbReference>
<reference evidence="2 3" key="1">
    <citation type="submission" date="2016-06" db="EMBL/GenBank/DDBJ databases">
        <authorList>
            <consortium name="Pathogen Informatics"/>
        </authorList>
    </citation>
    <scope>NUCLEOTIDE SEQUENCE [LARGE SCALE GENOMIC DNA]</scope>
</reference>
<evidence type="ECO:0000256" key="1">
    <source>
        <dbReference type="SAM" id="MobiDB-lite"/>
    </source>
</evidence>
<organism evidence="2 3">
    <name type="scientific">Plasmodium ovale</name>
    <name type="common">malaria parasite P. ovale</name>
    <dbReference type="NCBI Taxonomy" id="36330"/>
    <lineage>
        <taxon>Eukaryota</taxon>
        <taxon>Sar</taxon>
        <taxon>Alveolata</taxon>
        <taxon>Apicomplexa</taxon>
        <taxon>Aconoidasida</taxon>
        <taxon>Haemosporida</taxon>
        <taxon>Plasmodiidae</taxon>
        <taxon>Plasmodium</taxon>
        <taxon>Plasmodium (Plasmodium)</taxon>
    </lineage>
</organism>
<protein>
    <submittedName>
        <fullName evidence="2">Uncharacterized protein</fullName>
    </submittedName>
</protein>
<feature type="region of interest" description="Disordered" evidence="1">
    <location>
        <begin position="1"/>
        <end position="49"/>
    </location>
</feature>
<feature type="compositionally biased region" description="Gly residues" evidence="1">
    <location>
        <begin position="11"/>
        <end position="42"/>
    </location>
</feature>